<dbReference type="CDD" id="cd07563">
    <property type="entry name" value="Peptidase_S41_IRBP"/>
    <property type="match status" value="1"/>
</dbReference>
<dbReference type="EMBL" id="JBHSMZ010000006">
    <property type="protein sequence ID" value="MFC5548912.1"/>
    <property type="molecule type" value="Genomic_DNA"/>
</dbReference>
<proteinExistence type="predicted"/>
<feature type="domain" description="Tail specific protease" evidence="1">
    <location>
        <begin position="142"/>
        <end position="335"/>
    </location>
</feature>
<organism evidence="2 3">
    <name type="scientific">Massilia aerilata</name>
    <dbReference type="NCBI Taxonomy" id="453817"/>
    <lineage>
        <taxon>Bacteria</taxon>
        <taxon>Pseudomonadati</taxon>
        <taxon>Pseudomonadota</taxon>
        <taxon>Betaproteobacteria</taxon>
        <taxon>Burkholderiales</taxon>
        <taxon>Oxalobacteraceae</taxon>
        <taxon>Telluria group</taxon>
        <taxon>Massilia</taxon>
    </lineage>
</organism>
<dbReference type="RefSeq" id="WP_379770248.1">
    <property type="nucleotide sequence ID" value="NZ_JBHSMZ010000006.1"/>
</dbReference>
<evidence type="ECO:0000313" key="2">
    <source>
        <dbReference type="EMBL" id="MFC5548912.1"/>
    </source>
</evidence>
<reference evidence="3" key="1">
    <citation type="journal article" date="2019" name="Int. J. Syst. Evol. Microbiol.">
        <title>The Global Catalogue of Microorganisms (GCM) 10K type strain sequencing project: providing services to taxonomists for standard genome sequencing and annotation.</title>
        <authorList>
            <consortium name="The Broad Institute Genomics Platform"/>
            <consortium name="The Broad Institute Genome Sequencing Center for Infectious Disease"/>
            <person name="Wu L."/>
            <person name="Ma J."/>
        </authorList>
    </citation>
    <scope>NUCLEOTIDE SEQUENCE [LARGE SCALE GENOMIC DNA]</scope>
    <source>
        <strain evidence="3">CGMCC 4.5798</strain>
    </source>
</reference>
<dbReference type="InterPro" id="IPR029045">
    <property type="entry name" value="ClpP/crotonase-like_dom_sf"/>
</dbReference>
<dbReference type="PANTHER" id="PTHR11261:SF3">
    <property type="entry name" value="RETINOL-BINDING PROTEIN 3"/>
    <property type="match status" value="1"/>
</dbReference>
<name>A0ABW0RXK8_9BURK</name>
<dbReference type="PANTHER" id="PTHR11261">
    <property type="entry name" value="INTERPHOTORECEPTOR RETINOID-BINDING PROTEIN"/>
    <property type="match status" value="1"/>
</dbReference>
<dbReference type="Gene3D" id="3.90.226.10">
    <property type="entry name" value="2-enoyl-CoA Hydratase, Chain A, domain 1"/>
    <property type="match status" value="1"/>
</dbReference>
<dbReference type="SUPFAM" id="SSF52096">
    <property type="entry name" value="ClpP/crotonase"/>
    <property type="match status" value="1"/>
</dbReference>
<evidence type="ECO:0000259" key="1">
    <source>
        <dbReference type="SMART" id="SM00245"/>
    </source>
</evidence>
<keyword evidence="2" id="KW-0378">Hydrolase</keyword>
<gene>
    <name evidence="2" type="ORF">ACFPO9_10325</name>
</gene>
<dbReference type="Gene3D" id="3.30.750.44">
    <property type="match status" value="1"/>
</dbReference>
<evidence type="ECO:0000313" key="3">
    <source>
        <dbReference type="Proteomes" id="UP001596086"/>
    </source>
</evidence>
<keyword evidence="3" id="KW-1185">Reference proteome</keyword>
<dbReference type="Pfam" id="PF11918">
    <property type="entry name" value="Peptidase_S41_N"/>
    <property type="match status" value="1"/>
</dbReference>
<sequence length="362" mass="39367">MKKKWLAIPAVLLVLVAALPFAPELARFWMAHRPQPKLAVDAAMRTQALDTLVTRLNQHYVFPEQAKEIEMVLRQRQKLGAYDAMTDGEKFAAQLEADIMGVAHDPHLGVWFSPGAVPPDPDEAPDLTGRKPPPFAANPVMRLLASIALSRESFGVDKVEHLSPGVGYLQLMAFAPPVMSAGRVASAMNELNDTDALIIDLRGSRGGHPAGVILMISYFVDQRTHVSDVWSRDTGSTTALWTDDALEGKRYGGKKPVTILVDRDTKSASEDFAYTMQAMKRATIVGSRTWGGGHAARPYRLGDHFLVSVPDARFTSPITHTDFEGVGVIPDVEAASSDALKVAQALLQRQTRVAALRRGGGQ</sequence>
<protein>
    <submittedName>
        <fullName evidence="2">S41 family peptidase</fullName>
        <ecNumber evidence="2">3.4.-.-</ecNumber>
    </submittedName>
</protein>
<dbReference type="Pfam" id="PF03572">
    <property type="entry name" value="Peptidase_S41"/>
    <property type="match status" value="1"/>
</dbReference>
<dbReference type="InterPro" id="IPR005151">
    <property type="entry name" value="Tail-specific_protease"/>
</dbReference>
<dbReference type="GO" id="GO:0016787">
    <property type="term" value="F:hydrolase activity"/>
    <property type="evidence" value="ECO:0007669"/>
    <property type="project" value="UniProtKB-KW"/>
</dbReference>
<accession>A0ABW0RXK8</accession>
<dbReference type="EC" id="3.4.-.-" evidence="2"/>
<dbReference type="SMART" id="SM00245">
    <property type="entry name" value="TSPc"/>
    <property type="match status" value="1"/>
</dbReference>
<dbReference type="Proteomes" id="UP001596086">
    <property type="component" value="Unassembled WGS sequence"/>
</dbReference>
<comment type="caution">
    <text evidence="2">The sequence shown here is derived from an EMBL/GenBank/DDBJ whole genome shotgun (WGS) entry which is preliminary data.</text>
</comment>